<dbReference type="SUPFAM" id="SSF56204">
    <property type="entry name" value="Hect, E3 ligase catalytic domain"/>
    <property type="match status" value="1"/>
</dbReference>
<sequence length="227" mass="25388">MVKVTSFNANGLREYGRRQQALHVCEADIICLQETHWDDSVVKDVRREWLGDVFVSQGEIKARGVAILVRQGVVEGVRLVVNDDRGRLERSVRQGCPLSALLYSISAEPLAVLLNRNHGIRGIELPGGGVSLVYQYADDTTITVRDRESVGEVLESVREYGADSIPPLGFNRQPIMEFLHADEGNLRRFPEANTCEGILRLPLHTNYSLFEEYMESGIVQAPHFGLV</sequence>
<feature type="domain" description="HECT" evidence="4">
    <location>
        <begin position="161"/>
        <end position="227"/>
    </location>
</feature>
<dbReference type="SUPFAM" id="SSF56219">
    <property type="entry name" value="DNase I-like"/>
    <property type="match status" value="1"/>
</dbReference>
<evidence type="ECO:0000256" key="2">
    <source>
        <dbReference type="ARBA" id="ARBA00022786"/>
    </source>
</evidence>
<evidence type="ECO:0000256" key="3">
    <source>
        <dbReference type="PROSITE-ProRule" id="PRU00104"/>
    </source>
</evidence>
<dbReference type="InterPro" id="IPR036691">
    <property type="entry name" value="Endo/exonu/phosph_ase_sf"/>
</dbReference>
<name>A0A9Q0I2P4_9TELE</name>
<keyword evidence="1" id="KW-0808">Transferase</keyword>
<evidence type="ECO:0000313" key="6">
    <source>
        <dbReference type="Proteomes" id="UP001148018"/>
    </source>
</evidence>
<dbReference type="GO" id="GO:0004842">
    <property type="term" value="F:ubiquitin-protein transferase activity"/>
    <property type="evidence" value="ECO:0007669"/>
    <property type="project" value="InterPro"/>
</dbReference>
<dbReference type="Gene3D" id="3.30.2410.10">
    <property type="entry name" value="Hect, E3 ligase catalytic domain"/>
    <property type="match status" value="1"/>
</dbReference>
<dbReference type="InterPro" id="IPR000569">
    <property type="entry name" value="HECT_dom"/>
</dbReference>
<feature type="active site" description="Glycyl thioester intermediate" evidence="3">
    <location>
        <position position="195"/>
    </location>
</feature>
<gene>
    <name evidence="5" type="ORF">NHX12_016334</name>
</gene>
<proteinExistence type="predicted"/>
<evidence type="ECO:0000256" key="1">
    <source>
        <dbReference type="ARBA" id="ARBA00022679"/>
    </source>
</evidence>
<dbReference type="Proteomes" id="UP001148018">
    <property type="component" value="Unassembled WGS sequence"/>
</dbReference>
<dbReference type="EMBL" id="JANIIK010000188">
    <property type="protein sequence ID" value="KAJ3583644.1"/>
    <property type="molecule type" value="Genomic_DNA"/>
</dbReference>
<dbReference type="OrthoDB" id="2384350at2759"/>
<dbReference type="AlphaFoldDB" id="A0A9Q0I2P4"/>
<dbReference type="InterPro" id="IPR035983">
    <property type="entry name" value="Hect_E3_ubiquitin_ligase"/>
</dbReference>
<keyword evidence="6" id="KW-1185">Reference proteome</keyword>
<dbReference type="Gene3D" id="3.60.10.10">
    <property type="entry name" value="Endonuclease/exonuclease/phosphatase"/>
    <property type="match status" value="1"/>
</dbReference>
<reference evidence="5" key="1">
    <citation type="submission" date="2022-07" db="EMBL/GenBank/DDBJ databases">
        <title>Chromosome-level genome of Muraenolepis orangiensis.</title>
        <authorList>
            <person name="Kim J."/>
        </authorList>
    </citation>
    <scope>NUCLEOTIDE SEQUENCE</scope>
    <source>
        <strain evidence="5">KU_S4_2022</strain>
        <tissue evidence="5">Muscle</tissue>
    </source>
</reference>
<dbReference type="PROSITE" id="PS50237">
    <property type="entry name" value="HECT"/>
    <property type="match status" value="1"/>
</dbReference>
<dbReference type="Pfam" id="PF03372">
    <property type="entry name" value="Exo_endo_phos"/>
    <property type="match status" value="1"/>
</dbReference>
<evidence type="ECO:0000313" key="5">
    <source>
        <dbReference type="EMBL" id="KAJ3583644.1"/>
    </source>
</evidence>
<organism evidence="5 6">
    <name type="scientific">Muraenolepis orangiensis</name>
    <name type="common">Patagonian moray cod</name>
    <dbReference type="NCBI Taxonomy" id="630683"/>
    <lineage>
        <taxon>Eukaryota</taxon>
        <taxon>Metazoa</taxon>
        <taxon>Chordata</taxon>
        <taxon>Craniata</taxon>
        <taxon>Vertebrata</taxon>
        <taxon>Euteleostomi</taxon>
        <taxon>Actinopterygii</taxon>
        <taxon>Neopterygii</taxon>
        <taxon>Teleostei</taxon>
        <taxon>Neoteleostei</taxon>
        <taxon>Acanthomorphata</taxon>
        <taxon>Zeiogadaria</taxon>
        <taxon>Gadariae</taxon>
        <taxon>Gadiformes</taxon>
        <taxon>Muraenolepidoidei</taxon>
        <taxon>Muraenolepididae</taxon>
        <taxon>Muraenolepis</taxon>
    </lineage>
</organism>
<accession>A0A9Q0I2P4</accession>
<comment type="caution">
    <text evidence="5">The sequence shown here is derived from an EMBL/GenBank/DDBJ whole genome shotgun (WGS) entry which is preliminary data.</text>
</comment>
<evidence type="ECO:0000259" key="4">
    <source>
        <dbReference type="PROSITE" id="PS50237"/>
    </source>
</evidence>
<dbReference type="InterPro" id="IPR005135">
    <property type="entry name" value="Endo/exonuclease/phosphatase"/>
</dbReference>
<keyword evidence="2 3" id="KW-0833">Ubl conjugation pathway</keyword>
<protein>
    <recommendedName>
        <fullName evidence="4">HECT domain-containing protein</fullName>
    </recommendedName>
</protein>